<evidence type="ECO:0000313" key="2">
    <source>
        <dbReference type="Proteomes" id="UP000471753"/>
    </source>
</evidence>
<accession>A0A7K3UJE3</accession>
<dbReference type="EMBL" id="WUFT01000019">
    <property type="protein sequence ID" value="NEJ73800.1"/>
    <property type="molecule type" value="Genomic_DNA"/>
</dbReference>
<dbReference type="InterPro" id="IPR011067">
    <property type="entry name" value="Plasmid_toxin/cell-grow_inhib"/>
</dbReference>
<comment type="caution">
    <text evidence="1">The sequence shown here is derived from an EMBL/GenBank/DDBJ whole genome shotgun (WGS) entry which is preliminary data.</text>
</comment>
<name>A0A7K3UJE3_9HYPH</name>
<dbReference type="Proteomes" id="UP000471753">
    <property type="component" value="Unassembled WGS sequence"/>
</dbReference>
<organism evidence="1 2">
    <name type="scientific">Rhizobium phaseoli</name>
    <dbReference type="NCBI Taxonomy" id="396"/>
    <lineage>
        <taxon>Bacteria</taxon>
        <taxon>Pseudomonadati</taxon>
        <taxon>Pseudomonadota</taxon>
        <taxon>Alphaproteobacteria</taxon>
        <taxon>Hyphomicrobiales</taxon>
        <taxon>Rhizobiaceae</taxon>
        <taxon>Rhizobium/Agrobacterium group</taxon>
        <taxon>Rhizobium</taxon>
    </lineage>
</organism>
<sequence>MAIAFVPTPGMVLMCNFGPVLADLKESVTAGPLSVPPEMTKNRFVVIMTPGKSRYGTCVVVPLSTKEPKPVQKHHHCILVGSYSFLGGEEHSWVKGDMVTTVSYSRLDRVRVDGTFASPSLTDKDFEIVRSCVKHALML</sequence>
<gene>
    <name evidence="1" type="ORF">GR197_25205</name>
</gene>
<dbReference type="Gene3D" id="2.30.30.110">
    <property type="match status" value="1"/>
</dbReference>
<dbReference type="SUPFAM" id="SSF50118">
    <property type="entry name" value="Cell growth inhibitor/plasmid maintenance toxic component"/>
    <property type="match status" value="1"/>
</dbReference>
<dbReference type="GO" id="GO:0003677">
    <property type="term" value="F:DNA binding"/>
    <property type="evidence" value="ECO:0007669"/>
    <property type="project" value="InterPro"/>
</dbReference>
<dbReference type="AlphaFoldDB" id="A0A7K3UJE3"/>
<dbReference type="Pfam" id="PF02452">
    <property type="entry name" value="PemK_toxin"/>
    <property type="match status" value="1"/>
</dbReference>
<evidence type="ECO:0000313" key="1">
    <source>
        <dbReference type="EMBL" id="NEJ73800.1"/>
    </source>
</evidence>
<dbReference type="InterPro" id="IPR003477">
    <property type="entry name" value="PemK-like"/>
</dbReference>
<reference evidence="1 2" key="1">
    <citation type="submission" date="2019-12" db="EMBL/GenBank/DDBJ databases">
        <title>Rhizobium genotypes associated with high levels of biological nitrogen fixation by grain legumes in a temperate-maritime cropping system.</title>
        <authorList>
            <person name="Maluk M."/>
            <person name="Francesc Ferrando Molina F."/>
            <person name="Lopez Del Egido L."/>
            <person name="Lafos M."/>
            <person name="Langarica-Fuentes A."/>
            <person name="Gebre Yohannes G."/>
            <person name="Young M.W."/>
            <person name="Martin P."/>
            <person name="Gantlett R."/>
            <person name="Kenicer G."/>
            <person name="Hawes C."/>
            <person name="Begg G.S."/>
            <person name="Quilliam R.S."/>
            <person name="Squire G.R."/>
            <person name="Poole P.S."/>
            <person name="Young P.W."/>
            <person name="Iannetta P.M."/>
            <person name="James E.K."/>
        </authorList>
    </citation>
    <scope>NUCLEOTIDE SEQUENCE [LARGE SCALE GENOMIC DNA]</scope>
    <source>
        <strain evidence="1 2">JHI366</strain>
    </source>
</reference>
<evidence type="ECO:0008006" key="3">
    <source>
        <dbReference type="Google" id="ProtNLM"/>
    </source>
</evidence>
<protein>
    <recommendedName>
        <fullName evidence="3">Type II toxin-antitoxin system PemK/MazF family toxin</fullName>
    </recommendedName>
</protein>
<proteinExistence type="predicted"/>